<keyword evidence="6" id="KW-0418">Kinase</keyword>
<accession>A0A318PLI9</accession>
<sequence>MLTRASLTATDLARVLEQSTDCVKLLDCNGNLIWMNANGLCAMEIDSFTQVAGMQWASLWPDALQADIDSAFRSARLGETARFRGACPTAKKDPRWWEVSITQVCDDGGRPIGFLSISRDVTQAENDREALRVMIGEMRHRLRNSYTIVCSLLRRFAGNDPRLGDFVADMEQRIMALARAQSLFDDDTTAADLRELIEVLVTPFCGATENCFTLDIPPGLTLDRRTADAVALVVGELCVNSAKYGAVSTGGRISLHWRGKPGAVRLEWVEDAALPTLATPGARGQGLRLISRIVKACAGTFDMQWRADGVMATMFLPLPS</sequence>
<dbReference type="Gene3D" id="3.30.565.10">
    <property type="entry name" value="Histidine kinase-like ATPase, C-terminal domain"/>
    <property type="match status" value="1"/>
</dbReference>
<gene>
    <name evidence="8" type="ORF">CFR75_08895</name>
</gene>
<protein>
    <recommendedName>
        <fullName evidence="2">histidine kinase</fullName>
        <ecNumber evidence="2">2.7.13.3</ecNumber>
    </recommendedName>
</protein>
<dbReference type="STRING" id="1220579.GCA_001571345_01682"/>
<reference evidence="8 9" key="1">
    <citation type="submission" date="2017-07" db="EMBL/GenBank/DDBJ databases">
        <title>A draft genome sequence of Komagataeibacter xylinus LMG 1515.</title>
        <authorList>
            <person name="Skraban J."/>
            <person name="Cleenwerck I."/>
            <person name="Vandamme P."/>
            <person name="Trcek J."/>
        </authorList>
    </citation>
    <scope>NUCLEOTIDE SEQUENCE [LARGE SCALE GENOMIC DNA]</scope>
    <source>
        <strain evidence="8 9">LMG 1515</strain>
    </source>
</reference>
<evidence type="ECO:0000256" key="4">
    <source>
        <dbReference type="ARBA" id="ARBA00022679"/>
    </source>
</evidence>
<dbReference type="Pfam" id="PF08448">
    <property type="entry name" value="PAS_4"/>
    <property type="match status" value="1"/>
</dbReference>
<dbReference type="InterPro" id="IPR013656">
    <property type="entry name" value="PAS_4"/>
</dbReference>
<dbReference type="EMBL" id="NKUC01000015">
    <property type="protein sequence ID" value="PYD56892.1"/>
    <property type="molecule type" value="Genomic_DNA"/>
</dbReference>
<dbReference type="InterPro" id="IPR011102">
    <property type="entry name" value="Sig_transdc_His_kinase_HWE"/>
</dbReference>
<evidence type="ECO:0000256" key="2">
    <source>
        <dbReference type="ARBA" id="ARBA00012438"/>
    </source>
</evidence>
<keyword evidence="3" id="KW-0597">Phosphoprotein</keyword>
<dbReference type="CDD" id="cd00130">
    <property type="entry name" value="PAS"/>
    <property type="match status" value="1"/>
</dbReference>
<dbReference type="PANTHER" id="PTHR41523:SF8">
    <property type="entry name" value="ETHYLENE RESPONSE SENSOR PROTEIN"/>
    <property type="match status" value="1"/>
</dbReference>
<evidence type="ECO:0000256" key="3">
    <source>
        <dbReference type="ARBA" id="ARBA00022553"/>
    </source>
</evidence>
<dbReference type="SUPFAM" id="SSF55785">
    <property type="entry name" value="PYP-like sensor domain (PAS domain)"/>
    <property type="match status" value="1"/>
</dbReference>
<evidence type="ECO:0000256" key="1">
    <source>
        <dbReference type="ARBA" id="ARBA00000085"/>
    </source>
</evidence>
<organism evidence="8 9">
    <name type="scientific">Komagataeibacter xylinus</name>
    <name type="common">Gluconacetobacter xylinus</name>
    <dbReference type="NCBI Taxonomy" id="28448"/>
    <lineage>
        <taxon>Bacteria</taxon>
        <taxon>Pseudomonadati</taxon>
        <taxon>Pseudomonadota</taxon>
        <taxon>Alphaproteobacteria</taxon>
        <taxon>Acetobacterales</taxon>
        <taxon>Acetobacteraceae</taxon>
        <taxon>Komagataeibacter</taxon>
    </lineage>
</organism>
<dbReference type="InterPro" id="IPR035965">
    <property type="entry name" value="PAS-like_dom_sf"/>
</dbReference>
<dbReference type="PANTHER" id="PTHR41523">
    <property type="entry name" value="TWO-COMPONENT SYSTEM SENSOR PROTEIN"/>
    <property type="match status" value="1"/>
</dbReference>
<comment type="catalytic activity">
    <reaction evidence="1">
        <text>ATP + protein L-histidine = ADP + protein N-phospho-L-histidine.</text>
        <dbReference type="EC" id="2.7.13.3"/>
    </reaction>
</comment>
<dbReference type="Pfam" id="PF07536">
    <property type="entry name" value="HWE_HK"/>
    <property type="match status" value="1"/>
</dbReference>
<keyword evidence="4" id="KW-0808">Transferase</keyword>
<name>A0A318PLI9_KOMXY</name>
<dbReference type="SMART" id="SM00911">
    <property type="entry name" value="HWE_HK"/>
    <property type="match status" value="1"/>
</dbReference>
<dbReference type="GO" id="GO:0005524">
    <property type="term" value="F:ATP binding"/>
    <property type="evidence" value="ECO:0007669"/>
    <property type="project" value="UniProtKB-KW"/>
</dbReference>
<evidence type="ECO:0000256" key="5">
    <source>
        <dbReference type="ARBA" id="ARBA00022741"/>
    </source>
</evidence>
<dbReference type="GO" id="GO:0004673">
    <property type="term" value="F:protein histidine kinase activity"/>
    <property type="evidence" value="ECO:0007669"/>
    <property type="project" value="UniProtKB-EC"/>
</dbReference>
<dbReference type="OrthoDB" id="5287260at2"/>
<dbReference type="AlphaFoldDB" id="A0A318PLI9"/>
<dbReference type="InterPro" id="IPR000014">
    <property type="entry name" value="PAS"/>
</dbReference>
<dbReference type="Gene3D" id="3.30.450.20">
    <property type="entry name" value="PAS domain"/>
    <property type="match status" value="1"/>
</dbReference>
<dbReference type="RefSeq" id="WP_082770787.1">
    <property type="nucleotide sequence ID" value="NZ_CBCRXN010000008.1"/>
</dbReference>
<dbReference type="Proteomes" id="UP000248257">
    <property type="component" value="Unassembled WGS sequence"/>
</dbReference>
<evidence type="ECO:0000313" key="9">
    <source>
        <dbReference type="Proteomes" id="UP000248257"/>
    </source>
</evidence>
<comment type="caution">
    <text evidence="8">The sequence shown here is derived from an EMBL/GenBank/DDBJ whole genome shotgun (WGS) entry which is preliminary data.</text>
</comment>
<evidence type="ECO:0000256" key="7">
    <source>
        <dbReference type="ARBA" id="ARBA00022840"/>
    </source>
</evidence>
<dbReference type="EC" id="2.7.13.3" evidence="2"/>
<dbReference type="SUPFAM" id="SSF55874">
    <property type="entry name" value="ATPase domain of HSP90 chaperone/DNA topoisomerase II/histidine kinase"/>
    <property type="match status" value="1"/>
</dbReference>
<keyword evidence="7" id="KW-0067">ATP-binding</keyword>
<dbReference type="InterPro" id="IPR036890">
    <property type="entry name" value="HATPase_C_sf"/>
</dbReference>
<proteinExistence type="predicted"/>
<keyword evidence="9" id="KW-1185">Reference proteome</keyword>
<evidence type="ECO:0000256" key="6">
    <source>
        <dbReference type="ARBA" id="ARBA00022777"/>
    </source>
</evidence>
<evidence type="ECO:0000313" key="8">
    <source>
        <dbReference type="EMBL" id="PYD56892.1"/>
    </source>
</evidence>
<keyword evidence="5" id="KW-0547">Nucleotide-binding</keyword>